<reference evidence="2 3" key="1">
    <citation type="submission" date="2021-06" db="EMBL/GenBank/DDBJ databases">
        <title>Caerostris extrusa draft genome.</title>
        <authorList>
            <person name="Kono N."/>
            <person name="Arakawa K."/>
        </authorList>
    </citation>
    <scope>NUCLEOTIDE SEQUENCE [LARGE SCALE GENOMIC DNA]</scope>
</reference>
<feature type="region of interest" description="Disordered" evidence="1">
    <location>
        <begin position="125"/>
        <end position="154"/>
    </location>
</feature>
<dbReference type="Proteomes" id="UP001054945">
    <property type="component" value="Unassembled WGS sequence"/>
</dbReference>
<gene>
    <name evidence="2" type="ORF">CEXT_750211</name>
</gene>
<accession>A0AAV4NU39</accession>
<evidence type="ECO:0000256" key="1">
    <source>
        <dbReference type="SAM" id="MobiDB-lite"/>
    </source>
</evidence>
<name>A0AAV4NU39_CAEEX</name>
<organism evidence="2 3">
    <name type="scientific">Caerostris extrusa</name>
    <name type="common">Bark spider</name>
    <name type="synonym">Caerostris bankana</name>
    <dbReference type="NCBI Taxonomy" id="172846"/>
    <lineage>
        <taxon>Eukaryota</taxon>
        <taxon>Metazoa</taxon>
        <taxon>Ecdysozoa</taxon>
        <taxon>Arthropoda</taxon>
        <taxon>Chelicerata</taxon>
        <taxon>Arachnida</taxon>
        <taxon>Araneae</taxon>
        <taxon>Araneomorphae</taxon>
        <taxon>Entelegynae</taxon>
        <taxon>Araneoidea</taxon>
        <taxon>Araneidae</taxon>
        <taxon>Caerostris</taxon>
    </lineage>
</organism>
<dbReference type="EMBL" id="BPLR01003747">
    <property type="protein sequence ID" value="GIX88291.1"/>
    <property type="molecule type" value="Genomic_DNA"/>
</dbReference>
<protein>
    <submittedName>
        <fullName evidence="2">Uncharacterized protein</fullName>
    </submittedName>
</protein>
<comment type="caution">
    <text evidence="2">The sequence shown here is derived from an EMBL/GenBank/DDBJ whole genome shotgun (WGS) entry which is preliminary data.</text>
</comment>
<proteinExistence type="predicted"/>
<sequence>MLPPPDNSSTRMKNTRMFPVPEGKIRLTITDQGCRRDGGLKHRVPKGWTERYAPELNSVRNSVQVKITYPTACFRLPNSTPAMSSGKNIALSTSSACFTNSLSAPTHYRLICLSAALTFSQGVARGTPRGGGPPSFLAPTRTPPDEGDLVNPWV</sequence>
<dbReference type="AlphaFoldDB" id="A0AAV4NU39"/>
<keyword evidence="3" id="KW-1185">Reference proteome</keyword>
<evidence type="ECO:0000313" key="3">
    <source>
        <dbReference type="Proteomes" id="UP001054945"/>
    </source>
</evidence>
<evidence type="ECO:0000313" key="2">
    <source>
        <dbReference type="EMBL" id="GIX88291.1"/>
    </source>
</evidence>